<protein>
    <submittedName>
        <fullName evidence="1">Uncharacterized protein</fullName>
    </submittedName>
</protein>
<gene>
    <name evidence="1" type="ORF">CVV68_16090</name>
</gene>
<comment type="caution">
    <text evidence="1">The sequence shown here is derived from an EMBL/GenBank/DDBJ whole genome shotgun (WGS) entry which is preliminary data.</text>
</comment>
<dbReference type="Proteomes" id="UP000247832">
    <property type="component" value="Unassembled WGS sequence"/>
</dbReference>
<evidence type="ECO:0000313" key="1">
    <source>
        <dbReference type="EMBL" id="PYI65926.1"/>
    </source>
</evidence>
<organism evidence="1 2">
    <name type="scientific">Arthrobacter livingstonensis</name>
    <dbReference type="NCBI Taxonomy" id="670078"/>
    <lineage>
        <taxon>Bacteria</taxon>
        <taxon>Bacillati</taxon>
        <taxon>Actinomycetota</taxon>
        <taxon>Actinomycetes</taxon>
        <taxon>Micrococcales</taxon>
        <taxon>Micrococcaceae</taxon>
        <taxon>Arthrobacter</taxon>
    </lineage>
</organism>
<sequence>MPMQWRIRDVKMSLENSLPDDREIIAAFEGYVDERATNGVIFAKSVISITFDGTTVMVVFEPSSVGASDGAFLGASPFETLAEFVGTPIAFADEEGRRLRSRVEKVHVAFADGKDLGTMTTAALYRKGAGDEWKPGL</sequence>
<accession>A0A2V5LV65</accession>
<evidence type="ECO:0000313" key="2">
    <source>
        <dbReference type="Proteomes" id="UP000247832"/>
    </source>
</evidence>
<name>A0A2V5LV65_9MICC</name>
<dbReference type="AlphaFoldDB" id="A0A2V5LV65"/>
<keyword evidence="2" id="KW-1185">Reference proteome</keyword>
<reference evidence="1 2" key="1">
    <citation type="submission" date="2018-05" db="EMBL/GenBank/DDBJ databases">
        <title>Genetic diversity of glacier-inhabiting Cryobacterium bacteria in China and description of Cryobacterium mengkeensis sp. nov. and Arthrobacter glacialis sp. nov.</title>
        <authorList>
            <person name="Liu Q."/>
            <person name="Xin Y.-H."/>
        </authorList>
    </citation>
    <scope>NUCLEOTIDE SEQUENCE [LARGE SCALE GENOMIC DNA]</scope>
    <source>
        <strain evidence="1 2">LI2</strain>
    </source>
</reference>
<dbReference type="EMBL" id="QJVD01000019">
    <property type="protein sequence ID" value="PYI65926.1"/>
    <property type="molecule type" value="Genomic_DNA"/>
</dbReference>
<proteinExistence type="predicted"/>